<protein>
    <submittedName>
        <fullName evidence="2">Uncharacterized protein</fullName>
    </submittedName>
</protein>
<gene>
    <name evidence="2" type="ORF">K0M31_008329</name>
</gene>
<evidence type="ECO:0000313" key="2">
    <source>
        <dbReference type="EMBL" id="KAK1123630.1"/>
    </source>
</evidence>
<organism evidence="2 3">
    <name type="scientific">Melipona bicolor</name>
    <dbReference type="NCBI Taxonomy" id="60889"/>
    <lineage>
        <taxon>Eukaryota</taxon>
        <taxon>Metazoa</taxon>
        <taxon>Ecdysozoa</taxon>
        <taxon>Arthropoda</taxon>
        <taxon>Hexapoda</taxon>
        <taxon>Insecta</taxon>
        <taxon>Pterygota</taxon>
        <taxon>Neoptera</taxon>
        <taxon>Endopterygota</taxon>
        <taxon>Hymenoptera</taxon>
        <taxon>Apocrita</taxon>
        <taxon>Aculeata</taxon>
        <taxon>Apoidea</taxon>
        <taxon>Anthophila</taxon>
        <taxon>Apidae</taxon>
        <taxon>Melipona</taxon>
    </lineage>
</organism>
<feature type="region of interest" description="Disordered" evidence="1">
    <location>
        <begin position="116"/>
        <end position="138"/>
    </location>
</feature>
<comment type="caution">
    <text evidence="2">The sequence shown here is derived from an EMBL/GenBank/DDBJ whole genome shotgun (WGS) entry which is preliminary data.</text>
</comment>
<name>A0AA40FRK7_9HYME</name>
<dbReference type="Proteomes" id="UP001177670">
    <property type="component" value="Unassembled WGS sequence"/>
</dbReference>
<dbReference type="EMBL" id="JAHYIQ010000020">
    <property type="protein sequence ID" value="KAK1123630.1"/>
    <property type="molecule type" value="Genomic_DNA"/>
</dbReference>
<evidence type="ECO:0000256" key="1">
    <source>
        <dbReference type="SAM" id="MobiDB-lite"/>
    </source>
</evidence>
<feature type="non-terminal residue" evidence="2">
    <location>
        <position position="1"/>
    </location>
</feature>
<reference evidence="2" key="1">
    <citation type="submission" date="2021-10" db="EMBL/GenBank/DDBJ databases">
        <title>Melipona bicolor Genome sequencing and assembly.</title>
        <authorList>
            <person name="Araujo N.S."/>
            <person name="Arias M.C."/>
        </authorList>
    </citation>
    <scope>NUCLEOTIDE SEQUENCE</scope>
    <source>
        <strain evidence="2">USP_2M_L1-L4_2017</strain>
        <tissue evidence="2">Whole body</tissue>
    </source>
</reference>
<dbReference type="AlphaFoldDB" id="A0AA40FRK7"/>
<accession>A0AA40FRK7</accession>
<sequence>NMGMRVTDAKPHESIVLKNSRYERTMFSARSLVPRESAHNAIEEPTISHKNMSSCLHLHLARCSSEISHPNKFNLNQVHSTQTNHIPTTSCLDADVYAKFLQKNFKSSSPTTAIPFNSNSSLPKDLNNPNNPNMCQKL</sequence>
<evidence type="ECO:0000313" key="3">
    <source>
        <dbReference type="Proteomes" id="UP001177670"/>
    </source>
</evidence>
<proteinExistence type="predicted"/>
<keyword evidence="3" id="KW-1185">Reference proteome</keyword>
<feature type="compositionally biased region" description="Low complexity" evidence="1">
    <location>
        <begin position="117"/>
        <end position="138"/>
    </location>
</feature>